<name>A0A427T968_9PSEU</name>
<evidence type="ECO:0000313" key="2">
    <source>
        <dbReference type="EMBL" id="RSD17316.1"/>
    </source>
</evidence>
<dbReference type="InterPro" id="IPR016032">
    <property type="entry name" value="Sig_transdc_resp-reg_C-effctor"/>
</dbReference>
<dbReference type="Proteomes" id="UP000267081">
    <property type="component" value="Unassembled WGS sequence"/>
</dbReference>
<dbReference type="Gene3D" id="1.10.10.10">
    <property type="entry name" value="Winged helix-like DNA-binding domain superfamily/Winged helix DNA-binding domain"/>
    <property type="match status" value="1"/>
</dbReference>
<dbReference type="SUPFAM" id="SSF55785">
    <property type="entry name" value="PYP-like sensor domain (PAS domain)"/>
    <property type="match status" value="1"/>
</dbReference>
<dbReference type="GO" id="GO:0006355">
    <property type="term" value="P:regulation of DNA-templated transcription"/>
    <property type="evidence" value="ECO:0007669"/>
    <property type="project" value="InterPro"/>
</dbReference>
<dbReference type="Pfam" id="PF00196">
    <property type="entry name" value="GerE"/>
    <property type="match status" value="1"/>
</dbReference>
<proteinExistence type="predicted"/>
<dbReference type="InterPro" id="IPR036388">
    <property type="entry name" value="WH-like_DNA-bd_sf"/>
</dbReference>
<dbReference type="InterPro" id="IPR000792">
    <property type="entry name" value="Tscrpt_reg_LuxR_C"/>
</dbReference>
<evidence type="ECO:0000313" key="3">
    <source>
        <dbReference type="Proteomes" id="UP000267081"/>
    </source>
</evidence>
<comment type="caution">
    <text evidence="2">The sequence shown here is derived from an EMBL/GenBank/DDBJ whole genome shotgun (WGS) entry which is preliminary data.</text>
</comment>
<reference evidence="2 3" key="1">
    <citation type="submission" date="2018-12" db="EMBL/GenBank/DDBJ databases">
        <title>Amycolatopsis eburnea sp. nov. actinomycete associate with arbuscular mycorrhiza fungal spore.</title>
        <authorList>
            <person name="Lumyong S."/>
            <person name="Chaiya L."/>
        </authorList>
    </citation>
    <scope>NUCLEOTIDE SEQUENCE [LARGE SCALE GENOMIC DNA]</scope>
    <source>
        <strain evidence="2 3">GLM-1</strain>
    </source>
</reference>
<feature type="domain" description="HTH luxR-type" evidence="1">
    <location>
        <begin position="109"/>
        <end position="174"/>
    </location>
</feature>
<sequence>MVNLDHRLRIVSASMEFFRVFERSSDAVTGTGLCDLLHPSVRSKVENQLRLLARGERSRFVERILVMRENGTTLSGEFIGSTVHGVGDRLDSLTVVFRPDKNERGNQVACSKKKILSEIDARILEGVASGVSTIQLAANLYMSRGGVEYHVTTLLRKMKVKNRPALISKAYSMGIFGVGSWPPRALPDFVR</sequence>
<dbReference type="InterPro" id="IPR035965">
    <property type="entry name" value="PAS-like_dom_sf"/>
</dbReference>
<dbReference type="PROSITE" id="PS50043">
    <property type="entry name" value="HTH_LUXR_2"/>
    <property type="match status" value="1"/>
</dbReference>
<dbReference type="SMART" id="SM00421">
    <property type="entry name" value="HTH_LUXR"/>
    <property type="match status" value="1"/>
</dbReference>
<dbReference type="GO" id="GO:0003677">
    <property type="term" value="F:DNA binding"/>
    <property type="evidence" value="ECO:0007669"/>
    <property type="project" value="InterPro"/>
</dbReference>
<dbReference type="CDD" id="cd00130">
    <property type="entry name" value="PAS"/>
    <property type="match status" value="1"/>
</dbReference>
<dbReference type="InterPro" id="IPR000014">
    <property type="entry name" value="PAS"/>
</dbReference>
<keyword evidence="3" id="KW-1185">Reference proteome</keyword>
<dbReference type="AlphaFoldDB" id="A0A427T968"/>
<dbReference type="SUPFAM" id="SSF46894">
    <property type="entry name" value="C-terminal effector domain of the bipartite response regulators"/>
    <property type="match status" value="1"/>
</dbReference>
<protein>
    <submittedName>
        <fullName evidence="2">Helix-turn-helix transcriptional regulator</fullName>
    </submittedName>
</protein>
<evidence type="ECO:0000259" key="1">
    <source>
        <dbReference type="PROSITE" id="PS50043"/>
    </source>
</evidence>
<gene>
    <name evidence="2" type="ORF">EIY87_20230</name>
</gene>
<dbReference type="EMBL" id="RSEC01000046">
    <property type="protein sequence ID" value="RSD17316.1"/>
    <property type="molecule type" value="Genomic_DNA"/>
</dbReference>
<accession>A0A427T968</accession>
<organism evidence="2 3">
    <name type="scientific">Amycolatopsis eburnea</name>
    <dbReference type="NCBI Taxonomy" id="2267691"/>
    <lineage>
        <taxon>Bacteria</taxon>
        <taxon>Bacillati</taxon>
        <taxon>Actinomycetota</taxon>
        <taxon>Actinomycetes</taxon>
        <taxon>Pseudonocardiales</taxon>
        <taxon>Pseudonocardiaceae</taxon>
        <taxon>Amycolatopsis</taxon>
    </lineage>
</organism>
<dbReference type="Gene3D" id="3.30.450.20">
    <property type="entry name" value="PAS domain"/>
    <property type="match status" value="1"/>
</dbReference>
<dbReference type="OrthoDB" id="46486at2"/>